<keyword evidence="2" id="KW-1185">Reference proteome</keyword>
<dbReference type="Gene3D" id="3.40.50.11350">
    <property type="match status" value="1"/>
</dbReference>
<organism evidence="1 2">
    <name type="scientific">Parablautia intestinalis</name>
    <dbReference type="NCBI Taxonomy" id="2320100"/>
    <lineage>
        <taxon>Bacteria</taxon>
        <taxon>Bacillati</taxon>
        <taxon>Bacillota</taxon>
        <taxon>Clostridia</taxon>
        <taxon>Lachnospirales</taxon>
        <taxon>Lachnospiraceae</taxon>
        <taxon>Parablautia</taxon>
    </lineage>
</organism>
<gene>
    <name evidence="1" type="ORF">D7V94_09230</name>
</gene>
<dbReference type="AlphaFoldDB" id="A0A3A9AX87"/>
<dbReference type="RefSeq" id="WP_120469010.1">
    <property type="nucleotide sequence ID" value="NZ_RAYQ01000008.1"/>
</dbReference>
<sequence length="315" mass="36616">MGIKQQIQKIKFINEPYTKWKWRQRKVSYGKENQDKTFFVIRRASCKVGLFSHVMTNMGLLDDAVRKGYIPVIDMQNTDNTYLEPGQVGNVNAWEFYFRQPAGYGLEDIAHSKNIILSDGIITEKNDYPDIHIVNNEDRLLRWRNVFQKYLKIEDNLLKEFQLEKEKKFGNNRVLGVLARGTDYVNLRPRNHPVQPTAVQIMEKAKEVMDRYSCTYIFLATEDQAIYEAMKKQFGDRLLSVETTRYITTGDENINDMHGRRSADRYLKGKEYLMSVWLLSECNCLVAGNVGGTHGALLMSSGYEYSYIFDLGLYC</sequence>
<evidence type="ECO:0000313" key="2">
    <source>
        <dbReference type="Proteomes" id="UP000280696"/>
    </source>
</evidence>
<proteinExistence type="predicted"/>
<dbReference type="Proteomes" id="UP000280696">
    <property type="component" value="Unassembled WGS sequence"/>
</dbReference>
<reference evidence="1 2" key="1">
    <citation type="submission" date="2018-09" db="EMBL/GenBank/DDBJ databases">
        <title>Murine metabolic-syndrome-specific gut microbial biobank.</title>
        <authorList>
            <person name="Liu C."/>
        </authorList>
    </citation>
    <scope>NUCLEOTIDE SEQUENCE [LARGE SCALE GENOMIC DNA]</scope>
    <source>
        <strain evidence="1 2">0.1xD8-82</strain>
    </source>
</reference>
<evidence type="ECO:0000313" key="1">
    <source>
        <dbReference type="EMBL" id="RKI91766.1"/>
    </source>
</evidence>
<dbReference type="OrthoDB" id="9797950at2"/>
<comment type="caution">
    <text evidence="1">The sequence shown here is derived from an EMBL/GenBank/DDBJ whole genome shotgun (WGS) entry which is preliminary data.</text>
</comment>
<accession>A0A3A9AX87</accession>
<name>A0A3A9AX87_9FIRM</name>
<dbReference type="EMBL" id="RAYQ01000008">
    <property type="protein sequence ID" value="RKI91766.1"/>
    <property type="molecule type" value="Genomic_DNA"/>
</dbReference>
<protein>
    <submittedName>
        <fullName evidence="1">Uncharacterized protein</fullName>
    </submittedName>
</protein>